<dbReference type="KEGG" id="rva:Rvan_0845"/>
<evidence type="ECO:0000256" key="1">
    <source>
        <dbReference type="ARBA" id="ARBA00001298"/>
    </source>
</evidence>
<keyword evidence="9" id="KW-1185">Reference proteome</keyword>
<dbReference type="PANTHER" id="PTHR21047:SF2">
    <property type="entry name" value="THYMIDINE DIPHOSPHO-4-KETO-RHAMNOSE 3,5-EPIMERASE"/>
    <property type="match status" value="1"/>
</dbReference>
<dbReference type="Proteomes" id="UP000001399">
    <property type="component" value="Chromosome"/>
</dbReference>
<gene>
    <name evidence="8" type="ordered locus">Rvan_0845</name>
</gene>
<dbReference type="InterPro" id="IPR000888">
    <property type="entry name" value="RmlC-like"/>
</dbReference>
<dbReference type="InterPro" id="IPR014710">
    <property type="entry name" value="RmlC-like_jellyroll"/>
</dbReference>
<comment type="pathway">
    <text evidence="7">Carbohydrate biosynthesis; dTDP-L-rhamnose biosynthesis.</text>
</comment>
<dbReference type="SUPFAM" id="SSF51182">
    <property type="entry name" value="RmlC-like cupins"/>
    <property type="match status" value="1"/>
</dbReference>
<organism evidence="8 9">
    <name type="scientific">Rhodomicrobium vannielii (strain ATCC 17100 / DSM 162 / LMG 4299 / NCIMB 10020 / ATH 3.1.1)</name>
    <dbReference type="NCBI Taxonomy" id="648757"/>
    <lineage>
        <taxon>Bacteria</taxon>
        <taxon>Pseudomonadati</taxon>
        <taxon>Pseudomonadota</taxon>
        <taxon>Alphaproteobacteria</taxon>
        <taxon>Hyphomicrobiales</taxon>
        <taxon>Hyphomicrobiaceae</taxon>
        <taxon>Rhodomicrobium</taxon>
    </lineage>
</organism>
<keyword evidence="7 8" id="KW-0413">Isomerase</keyword>
<feature type="site" description="Participates in a stacking interaction with the thymidine ring of dTDP-4-oxo-6-deoxyglucose" evidence="6">
    <location>
        <position position="138"/>
    </location>
</feature>
<dbReference type="EMBL" id="CP002292">
    <property type="protein sequence ID" value="ADP70121.1"/>
    <property type="molecule type" value="Genomic_DNA"/>
</dbReference>
<comment type="catalytic activity">
    <reaction evidence="1 7">
        <text>dTDP-4-dehydro-6-deoxy-alpha-D-glucose = dTDP-4-dehydro-beta-L-rhamnose</text>
        <dbReference type="Rhea" id="RHEA:16969"/>
        <dbReference type="ChEBI" id="CHEBI:57649"/>
        <dbReference type="ChEBI" id="CHEBI:62830"/>
        <dbReference type="EC" id="5.1.3.13"/>
    </reaction>
</comment>
<proteinExistence type="inferred from homology"/>
<evidence type="ECO:0000313" key="9">
    <source>
        <dbReference type="Proteomes" id="UP000001399"/>
    </source>
</evidence>
<dbReference type="GO" id="GO:0005829">
    <property type="term" value="C:cytosol"/>
    <property type="evidence" value="ECO:0007669"/>
    <property type="project" value="TreeGrafter"/>
</dbReference>
<dbReference type="HOGENOM" id="CLU_090940_1_0_5"/>
<accession>E3I1A8</accession>
<evidence type="ECO:0000256" key="4">
    <source>
        <dbReference type="ARBA" id="ARBA00019595"/>
    </source>
</evidence>
<dbReference type="InterPro" id="IPR011051">
    <property type="entry name" value="RmlC_Cupin_sf"/>
</dbReference>
<comment type="similarity">
    <text evidence="7">Belongs to the dTDP-4-dehydrorhamnose 3,5-epimerase family.</text>
</comment>
<comment type="subunit">
    <text evidence="7">Homodimer.</text>
</comment>
<evidence type="ECO:0000313" key="8">
    <source>
        <dbReference type="EMBL" id="ADP70121.1"/>
    </source>
</evidence>
<evidence type="ECO:0000256" key="3">
    <source>
        <dbReference type="ARBA" id="ARBA00012098"/>
    </source>
</evidence>
<evidence type="ECO:0000256" key="5">
    <source>
        <dbReference type="PIRSR" id="PIRSR600888-1"/>
    </source>
</evidence>
<name>E3I1A8_RHOVT</name>
<evidence type="ECO:0000256" key="6">
    <source>
        <dbReference type="PIRSR" id="PIRSR600888-3"/>
    </source>
</evidence>
<reference evidence="9" key="1">
    <citation type="journal article" date="2011" name="J. Bacteriol.">
        <title>Genome sequences of eight morphologically diverse alphaproteobacteria.</title>
        <authorList>
            <consortium name="US DOE Joint Genome Institute"/>
            <person name="Brown P.J."/>
            <person name="Kysela D.T."/>
            <person name="Buechlein A."/>
            <person name="Hemmerich C."/>
            <person name="Brun Y.V."/>
        </authorList>
    </citation>
    <scope>NUCLEOTIDE SEQUENCE [LARGE SCALE GENOMIC DNA]</scope>
    <source>
        <strain evidence="9">ATCC 17100 / ATH 3.1.1 / DSM 162 / LMG 4299</strain>
    </source>
</reference>
<feature type="active site" description="Proton donor" evidence="5">
    <location>
        <position position="132"/>
    </location>
</feature>
<dbReference type="AlphaFoldDB" id="E3I1A8"/>
<evidence type="ECO:0000256" key="7">
    <source>
        <dbReference type="RuleBase" id="RU364069"/>
    </source>
</evidence>
<dbReference type="UniPathway" id="UPA00124"/>
<dbReference type="RefSeq" id="WP_013418525.1">
    <property type="nucleotide sequence ID" value="NC_014664.1"/>
</dbReference>
<dbReference type="GO" id="GO:0019305">
    <property type="term" value="P:dTDP-rhamnose biosynthetic process"/>
    <property type="evidence" value="ECO:0007669"/>
    <property type="project" value="UniProtKB-UniRule"/>
</dbReference>
<comment type="function">
    <text evidence="2 7">Catalyzes the epimerization of the C3' and C5'positions of dTDP-6-deoxy-D-xylo-4-hexulose, forming dTDP-6-deoxy-L-lyxo-4-hexulose.</text>
</comment>
<feature type="active site" description="Proton acceptor" evidence="5">
    <location>
        <position position="62"/>
    </location>
</feature>
<evidence type="ECO:0000256" key="2">
    <source>
        <dbReference type="ARBA" id="ARBA00001997"/>
    </source>
</evidence>
<dbReference type="Pfam" id="PF00908">
    <property type="entry name" value="dTDP_sugar_isom"/>
    <property type="match status" value="1"/>
</dbReference>
<dbReference type="PANTHER" id="PTHR21047">
    <property type="entry name" value="DTDP-6-DEOXY-D-GLUCOSE-3,5 EPIMERASE"/>
    <property type="match status" value="1"/>
</dbReference>
<dbReference type="Gene3D" id="2.60.120.10">
    <property type="entry name" value="Jelly Rolls"/>
    <property type="match status" value="1"/>
</dbReference>
<dbReference type="OrthoDB" id="9800680at2"/>
<dbReference type="STRING" id="648757.Rvan_0845"/>
<protein>
    <recommendedName>
        <fullName evidence="4 7">dTDP-4-dehydrorhamnose 3,5-epimerase</fullName>
        <ecNumber evidence="3 7">5.1.3.13</ecNumber>
    </recommendedName>
    <alternativeName>
        <fullName evidence="7">Thymidine diphospho-4-keto-rhamnose 3,5-epimerase</fullName>
    </alternativeName>
</protein>
<sequence length="183" mass="20594">MLFQPALLEGAFMIEPEPFRDERGFFARTFCTREFEARGLVCNFVQHSISSTIRKGTVRGMHFQTPPHGEVKVVTCTRGAIFDVIVDLRRAAPTFLRWQGFELTAENRRRLYIPEGFAHGFQSLTDDVEVSYLISAFYAPESAGGVPHDDPLIGIEWPLSISSISEKDRNWPPFNASAAPFPA</sequence>
<dbReference type="eggNOG" id="COG1898">
    <property type="taxonomic scope" value="Bacteria"/>
</dbReference>
<dbReference type="EC" id="5.1.3.13" evidence="3 7"/>
<dbReference type="NCBIfam" id="TIGR01221">
    <property type="entry name" value="rmlC"/>
    <property type="match status" value="1"/>
</dbReference>
<dbReference type="GO" id="GO:0000271">
    <property type="term" value="P:polysaccharide biosynthetic process"/>
    <property type="evidence" value="ECO:0007669"/>
    <property type="project" value="TreeGrafter"/>
</dbReference>
<dbReference type="CDD" id="cd00438">
    <property type="entry name" value="cupin_RmlC"/>
    <property type="match status" value="1"/>
</dbReference>
<dbReference type="GO" id="GO:0008830">
    <property type="term" value="F:dTDP-4-dehydrorhamnose 3,5-epimerase activity"/>
    <property type="evidence" value="ECO:0007669"/>
    <property type="project" value="UniProtKB-UniRule"/>
</dbReference>